<feature type="region of interest" description="Disordered" evidence="1">
    <location>
        <begin position="1"/>
        <end position="40"/>
    </location>
</feature>
<gene>
    <name evidence="2" type="ORF">SPIL2461_LOCUS23113</name>
</gene>
<evidence type="ECO:0000313" key="3">
    <source>
        <dbReference type="Proteomes" id="UP000649617"/>
    </source>
</evidence>
<accession>A0A812YF41</accession>
<name>A0A812YF41_SYMPI</name>
<protein>
    <submittedName>
        <fullName evidence="2">Uncharacterized protein</fullName>
    </submittedName>
</protein>
<evidence type="ECO:0000256" key="1">
    <source>
        <dbReference type="SAM" id="MobiDB-lite"/>
    </source>
</evidence>
<dbReference type="EMBL" id="CAJNIZ010047956">
    <property type="protein sequence ID" value="CAE7779037.1"/>
    <property type="molecule type" value="Genomic_DNA"/>
</dbReference>
<evidence type="ECO:0000313" key="2">
    <source>
        <dbReference type="EMBL" id="CAE7779037.1"/>
    </source>
</evidence>
<dbReference type="Proteomes" id="UP000649617">
    <property type="component" value="Unassembled WGS sequence"/>
</dbReference>
<dbReference type="AlphaFoldDB" id="A0A812YF41"/>
<organism evidence="2 3">
    <name type="scientific">Symbiodinium pilosum</name>
    <name type="common">Dinoflagellate</name>
    <dbReference type="NCBI Taxonomy" id="2952"/>
    <lineage>
        <taxon>Eukaryota</taxon>
        <taxon>Sar</taxon>
        <taxon>Alveolata</taxon>
        <taxon>Dinophyceae</taxon>
        <taxon>Suessiales</taxon>
        <taxon>Symbiodiniaceae</taxon>
        <taxon>Symbiodinium</taxon>
    </lineage>
</organism>
<feature type="non-terminal residue" evidence="2">
    <location>
        <position position="1"/>
    </location>
</feature>
<sequence length="165" mass="18642">QPDSQLQLDPAVAGDKMKRQRQPRALQSDKHMYNPGPHRSKLRTIEHRPLEPKVLQCERCSHEMISCWYFVHPKTSRATVLVPNNGHMSCKGEPGAGSRAFFKPVDGSRYKADCTSGIVYCVHNRVQAVCAPCGGANVCQHHLPKWQCSECKLKIRKRIKKVIAE</sequence>
<proteinExistence type="predicted"/>
<keyword evidence="3" id="KW-1185">Reference proteome</keyword>
<comment type="caution">
    <text evidence="2">The sequence shown here is derived from an EMBL/GenBank/DDBJ whole genome shotgun (WGS) entry which is preliminary data.</text>
</comment>
<reference evidence="2" key="1">
    <citation type="submission" date="2021-02" db="EMBL/GenBank/DDBJ databases">
        <authorList>
            <person name="Dougan E. K."/>
            <person name="Rhodes N."/>
            <person name="Thang M."/>
            <person name="Chan C."/>
        </authorList>
    </citation>
    <scope>NUCLEOTIDE SEQUENCE</scope>
</reference>